<accession>A0A2R6WU99</accession>
<feature type="compositionally biased region" description="Basic and acidic residues" evidence="1">
    <location>
        <begin position="12"/>
        <end position="30"/>
    </location>
</feature>
<dbReference type="Proteomes" id="UP000244005">
    <property type="component" value="Unassembled WGS sequence"/>
</dbReference>
<evidence type="ECO:0000256" key="1">
    <source>
        <dbReference type="SAM" id="MobiDB-lite"/>
    </source>
</evidence>
<keyword evidence="3" id="KW-1185">Reference proteome</keyword>
<proteinExistence type="predicted"/>
<protein>
    <submittedName>
        <fullName evidence="2">Uncharacterized protein</fullName>
    </submittedName>
</protein>
<evidence type="ECO:0000313" key="2">
    <source>
        <dbReference type="EMBL" id="PTQ37432.1"/>
    </source>
</evidence>
<dbReference type="EMBL" id="KZ772729">
    <property type="protein sequence ID" value="PTQ37432.1"/>
    <property type="molecule type" value="Genomic_DNA"/>
</dbReference>
<dbReference type="Gramene" id="Mp7g06040.1">
    <property type="protein sequence ID" value="Mp7g06040.1.cds"/>
    <property type="gene ID" value="Mp7g06040"/>
</dbReference>
<dbReference type="AlphaFoldDB" id="A0A2R6WU99"/>
<organism evidence="2 3">
    <name type="scientific">Marchantia polymorpha</name>
    <name type="common">Common liverwort</name>
    <name type="synonym">Marchantia aquatica</name>
    <dbReference type="NCBI Taxonomy" id="3197"/>
    <lineage>
        <taxon>Eukaryota</taxon>
        <taxon>Viridiplantae</taxon>
        <taxon>Streptophyta</taxon>
        <taxon>Embryophyta</taxon>
        <taxon>Marchantiophyta</taxon>
        <taxon>Marchantiopsida</taxon>
        <taxon>Marchantiidae</taxon>
        <taxon>Marchantiales</taxon>
        <taxon>Marchantiaceae</taxon>
        <taxon>Marchantia</taxon>
    </lineage>
</organism>
<name>A0A2R6WU99_MARPO</name>
<evidence type="ECO:0000313" key="3">
    <source>
        <dbReference type="Proteomes" id="UP000244005"/>
    </source>
</evidence>
<reference evidence="3" key="1">
    <citation type="journal article" date="2017" name="Cell">
        <title>Insights into land plant evolution garnered from the Marchantia polymorpha genome.</title>
        <authorList>
            <person name="Bowman J.L."/>
            <person name="Kohchi T."/>
            <person name="Yamato K.T."/>
            <person name="Jenkins J."/>
            <person name="Shu S."/>
            <person name="Ishizaki K."/>
            <person name="Yamaoka S."/>
            <person name="Nishihama R."/>
            <person name="Nakamura Y."/>
            <person name="Berger F."/>
            <person name="Adam C."/>
            <person name="Aki S.S."/>
            <person name="Althoff F."/>
            <person name="Araki T."/>
            <person name="Arteaga-Vazquez M.A."/>
            <person name="Balasubrmanian S."/>
            <person name="Barry K."/>
            <person name="Bauer D."/>
            <person name="Boehm C.R."/>
            <person name="Briginshaw L."/>
            <person name="Caballero-Perez J."/>
            <person name="Catarino B."/>
            <person name="Chen F."/>
            <person name="Chiyoda S."/>
            <person name="Chovatia M."/>
            <person name="Davies K.M."/>
            <person name="Delmans M."/>
            <person name="Demura T."/>
            <person name="Dierschke T."/>
            <person name="Dolan L."/>
            <person name="Dorantes-Acosta A.E."/>
            <person name="Eklund D.M."/>
            <person name="Florent S.N."/>
            <person name="Flores-Sandoval E."/>
            <person name="Fujiyama A."/>
            <person name="Fukuzawa H."/>
            <person name="Galik B."/>
            <person name="Grimanelli D."/>
            <person name="Grimwood J."/>
            <person name="Grossniklaus U."/>
            <person name="Hamada T."/>
            <person name="Haseloff J."/>
            <person name="Hetherington A.J."/>
            <person name="Higo A."/>
            <person name="Hirakawa Y."/>
            <person name="Hundley H.N."/>
            <person name="Ikeda Y."/>
            <person name="Inoue K."/>
            <person name="Inoue S.I."/>
            <person name="Ishida S."/>
            <person name="Jia Q."/>
            <person name="Kakita M."/>
            <person name="Kanazawa T."/>
            <person name="Kawai Y."/>
            <person name="Kawashima T."/>
            <person name="Kennedy M."/>
            <person name="Kinose K."/>
            <person name="Kinoshita T."/>
            <person name="Kohara Y."/>
            <person name="Koide E."/>
            <person name="Komatsu K."/>
            <person name="Kopischke S."/>
            <person name="Kubo M."/>
            <person name="Kyozuka J."/>
            <person name="Lagercrantz U."/>
            <person name="Lin S.S."/>
            <person name="Lindquist E."/>
            <person name="Lipzen A.M."/>
            <person name="Lu C.W."/>
            <person name="De Luna E."/>
            <person name="Martienssen R.A."/>
            <person name="Minamino N."/>
            <person name="Mizutani M."/>
            <person name="Mizutani M."/>
            <person name="Mochizuki N."/>
            <person name="Monte I."/>
            <person name="Mosher R."/>
            <person name="Nagasaki H."/>
            <person name="Nakagami H."/>
            <person name="Naramoto S."/>
            <person name="Nishitani K."/>
            <person name="Ohtani M."/>
            <person name="Okamoto T."/>
            <person name="Okumura M."/>
            <person name="Phillips J."/>
            <person name="Pollak B."/>
            <person name="Reinders A."/>
            <person name="Rovekamp M."/>
            <person name="Sano R."/>
            <person name="Sawa S."/>
            <person name="Schmid M.W."/>
            <person name="Shirakawa M."/>
            <person name="Solano R."/>
            <person name="Spunde A."/>
            <person name="Suetsugu N."/>
            <person name="Sugano S."/>
            <person name="Sugiyama A."/>
            <person name="Sun R."/>
            <person name="Suzuki Y."/>
            <person name="Takenaka M."/>
            <person name="Takezawa D."/>
            <person name="Tomogane H."/>
            <person name="Tsuzuki M."/>
            <person name="Ueda T."/>
            <person name="Umeda M."/>
            <person name="Ward J.M."/>
            <person name="Watanabe Y."/>
            <person name="Yazaki K."/>
            <person name="Yokoyama R."/>
            <person name="Yoshitake Y."/>
            <person name="Yotsui I."/>
            <person name="Zachgo S."/>
            <person name="Schmutz J."/>
        </authorList>
    </citation>
    <scope>NUCLEOTIDE SEQUENCE [LARGE SCALE GENOMIC DNA]</scope>
    <source>
        <strain evidence="3">Tak-1</strain>
    </source>
</reference>
<sequence>MIGEIGRAKPWKAADGHEHAGLTDGVREGETLQSPAPPAAPPPRHEGAEKMKTLLPSVHHPRLSRAHGVTKSGTSVLIFITGVRLIAKRLQQASKHASTQVPSLVRAGGALEHRPDQTELPARSTCATLTYTDRSGDWRLETGSASAFRQNPCTKSCAGWLQMRRDGHVVGGSWARQDEETTEAEPKSLPPFQQVSLTWTSWSHDRGTSIFECQQVHTFI</sequence>
<gene>
    <name evidence="2" type="ORF">MARPO_0057s0067</name>
</gene>
<feature type="region of interest" description="Disordered" evidence="1">
    <location>
        <begin position="1"/>
        <end position="47"/>
    </location>
</feature>